<dbReference type="Gene3D" id="3.30.1490.20">
    <property type="entry name" value="ATP-grasp fold, A domain"/>
    <property type="match status" value="1"/>
</dbReference>
<comment type="similarity">
    <text evidence="1">Belongs to the PEP-utilizing enzyme family.</text>
</comment>
<comment type="caution">
    <text evidence="3">The sequence shown here is derived from an EMBL/GenBank/DDBJ whole genome shotgun (WGS) entry which is preliminary data.</text>
</comment>
<evidence type="ECO:0000256" key="1">
    <source>
        <dbReference type="ARBA" id="ARBA00007837"/>
    </source>
</evidence>
<dbReference type="PANTHER" id="PTHR43615:SF1">
    <property type="entry name" value="PPDK_N DOMAIN-CONTAINING PROTEIN"/>
    <property type="match status" value="1"/>
</dbReference>
<dbReference type="InterPro" id="IPR002192">
    <property type="entry name" value="PPDK_AMP/ATP-bd"/>
</dbReference>
<evidence type="ECO:0000313" key="4">
    <source>
        <dbReference type="Proteomes" id="UP000735302"/>
    </source>
</evidence>
<dbReference type="GO" id="GO:0016301">
    <property type="term" value="F:kinase activity"/>
    <property type="evidence" value="ECO:0007669"/>
    <property type="project" value="InterPro"/>
</dbReference>
<dbReference type="InterPro" id="IPR051549">
    <property type="entry name" value="PEP_Utilizing_Enz"/>
</dbReference>
<accession>A0AAV4DT40</accession>
<dbReference type="AlphaFoldDB" id="A0AAV4DT40"/>
<dbReference type="Pfam" id="PF01326">
    <property type="entry name" value="PPDK_N"/>
    <property type="match status" value="1"/>
</dbReference>
<proteinExistence type="inferred from homology"/>
<dbReference type="SUPFAM" id="SSF56059">
    <property type="entry name" value="Glutathione synthetase ATP-binding domain-like"/>
    <property type="match status" value="1"/>
</dbReference>
<dbReference type="GO" id="GO:0005524">
    <property type="term" value="F:ATP binding"/>
    <property type="evidence" value="ECO:0007669"/>
    <property type="project" value="InterPro"/>
</dbReference>
<protein>
    <submittedName>
        <fullName evidence="3">Phosphoenolpyruvate synthase</fullName>
    </submittedName>
</protein>
<keyword evidence="4" id="KW-1185">Reference proteome</keyword>
<gene>
    <name evidence="3" type="ORF">PoB_007383400</name>
</gene>
<dbReference type="PANTHER" id="PTHR43615">
    <property type="entry name" value="PHOSPHOENOLPYRUVATE SYNTHASE-RELATED"/>
    <property type="match status" value="1"/>
</dbReference>
<evidence type="ECO:0000259" key="2">
    <source>
        <dbReference type="Pfam" id="PF01326"/>
    </source>
</evidence>
<feature type="domain" description="Pyruvate phosphate dikinase AMP/ATP-binding" evidence="2">
    <location>
        <begin position="34"/>
        <end position="117"/>
    </location>
</feature>
<dbReference type="Proteomes" id="UP000735302">
    <property type="component" value="Unassembled WGS sequence"/>
</dbReference>
<dbReference type="InterPro" id="IPR013815">
    <property type="entry name" value="ATP_grasp_subdomain_1"/>
</dbReference>
<organism evidence="3 4">
    <name type="scientific">Plakobranchus ocellatus</name>
    <dbReference type="NCBI Taxonomy" id="259542"/>
    <lineage>
        <taxon>Eukaryota</taxon>
        <taxon>Metazoa</taxon>
        <taxon>Spiralia</taxon>
        <taxon>Lophotrochozoa</taxon>
        <taxon>Mollusca</taxon>
        <taxon>Gastropoda</taxon>
        <taxon>Heterobranchia</taxon>
        <taxon>Euthyneura</taxon>
        <taxon>Panpulmonata</taxon>
        <taxon>Sacoglossa</taxon>
        <taxon>Placobranchoidea</taxon>
        <taxon>Plakobranchidae</taxon>
        <taxon>Plakobranchus</taxon>
    </lineage>
</organism>
<name>A0AAV4DT40_9GAST</name>
<dbReference type="EMBL" id="BLXT01008305">
    <property type="protein sequence ID" value="GFO47329.1"/>
    <property type="molecule type" value="Genomic_DNA"/>
</dbReference>
<reference evidence="3 4" key="1">
    <citation type="journal article" date="2021" name="Elife">
        <title>Chloroplast acquisition without the gene transfer in kleptoplastic sea slugs, Plakobranchus ocellatus.</title>
        <authorList>
            <person name="Maeda T."/>
            <person name="Takahashi S."/>
            <person name="Yoshida T."/>
            <person name="Shimamura S."/>
            <person name="Takaki Y."/>
            <person name="Nagai Y."/>
            <person name="Toyoda A."/>
            <person name="Suzuki Y."/>
            <person name="Arimoto A."/>
            <person name="Ishii H."/>
            <person name="Satoh N."/>
            <person name="Nishiyama T."/>
            <person name="Hasebe M."/>
            <person name="Maruyama T."/>
            <person name="Minagawa J."/>
            <person name="Obokata J."/>
            <person name="Shigenobu S."/>
        </authorList>
    </citation>
    <scope>NUCLEOTIDE SEQUENCE [LARGE SCALE GENOMIC DNA]</scope>
</reference>
<evidence type="ECO:0000313" key="3">
    <source>
        <dbReference type="EMBL" id="GFO47329.1"/>
    </source>
</evidence>
<sequence>MFLRANWASAWANHANGLDTQKVGSFNATLSTPCSDPGILDKVCEKAMKEISTADVCDQVQEAILKSLKAVRNLGEEDEDFEKSHFAVRSSAAGEDGTEASSAGQMETVLGVVGYRKVRLQK</sequence>